<dbReference type="GO" id="GO:0016705">
    <property type="term" value="F:oxidoreductase activity, acting on paired donors, with incorporation or reduction of molecular oxygen"/>
    <property type="evidence" value="ECO:0007669"/>
    <property type="project" value="InterPro"/>
</dbReference>
<evidence type="ECO:0000256" key="2">
    <source>
        <dbReference type="ARBA" id="ARBA00004167"/>
    </source>
</evidence>
<dbReference type="PROSITE" id="PS00086">
    <property type="entry name" value="CYTOCHROME_P450"/>
    <property type="match status" value="1"/>
</dbReference>
<dbReference type="OrthoDB" id="1470350at2759"/>
<keyword evidence="8 13" id="KW-0560">Oxidoreductase</keyword>
<keyword evidence="10 13" id="KW-0503">Monooxygenase</keyword>
<dbReference type="InterPro" id="IPR002401">
    <property type="entry name" value="Cyt_P450_E_grp-I"/>
</dbReference>
<dbReference type="InterPro" id="IPR050121">
    <property type="entry name" value="Cytochrome_P450_monoxygenase"/>
</dbReference>
<dbReference type="InterPro" id="IPR001128">
    <property type="entry name" value="Cyt_P450"/>
</dbReference>
<proteinExistence type="inferred from homology"/>
<dbReference type="CDD" id="cd11058">
    <property type="entry name" value="CYP60B-like"/>
    <property type="match status" value="1"/>
</dbReference>
<evidence type="ECO:0000256" key="1">
    <source>
        <dbReference type="ARBA" id="ARBA00001971"/>
    </source>
</evidence>
<evidence type="ECO:0000256" key="10">
    <source>
        <dbReference type="ARBA" id="ARBA00023033"/>
    </source>
</evidence>
<keyword evidence="7 14" id="KW-1133">Transmembrane helix</keyword>
<comment type="cofactor">
    <cofactor evidence="1 12">
        <name>heme</name>
        <dbReference type="ChEBI" id="CHEBI:30413"/>
    </cofactor>
</comment>
<dbReference type="AlphaFoldDB" id="A0A6A6GW62"/>
<feature type="transmembrane region" description="Helical" evidence="14">
    <location>
        <begin position="23"/>
        <end position="48"/>
    </location>
</feature>
<dbReference type="GO" id="GO:0009403">
    <property type="term" value="P:toxin biosynthetic process"/>
    <property type="evidence" value="ECO:0007669"/>
    <property type="project" value="UniProtKB-ARBA"/>
</dbReference>
<evidence type="ECO:0000256" key="9">
    <source>
        <dbReference type="ARBA" id="ARBA00023004"/>
    </source>
</evidence>
<dbReference type="PRINTS" id="PR00385">
    <property type="entry name" value="P450"/>
</dbReference>
<evidence type="ECO:0000256" key="12">
    <source>
        <dbReference type="PIRSR" id="PIRSR602401-1"/>
    </source>
</evidence>
<comment type="similarity">
    <text evidence="3 13">Belongs to the cytochrome P450 family.</text>
</comment>
<sequence>MKGTVHLMAESQALLYNLQSRNIYALFGIILFLLVLKIVSTALYNVYFHPLSKFPGPKLAASTIMVYDSHHLSGNIIPWIARMHDRYGEVVRVGPDRVSYINPQAWKDIYGYRSAHREANPKSTQFIATEANGEYNLLTTRDDVEHARVRKIFTNAFSDKALRLQEPLIKTYVDQLIGNIHKTLNEDPERELNLVSLYNCTTFDVMADLTFGEKLGLLDRSEYSPWVKSIYANVKYLAILPILRKYPITRFLMDHMMPTSLKEARQKHFQYSADRVNRRLERGTDKPDIWNLVLEKGSDILSLQKMHANSSLFMIAGTETTATLLSGLSYLLLTNPDKLKKAVDEVRSLDCEDSLTLENLPRLKYLSACFEEGLRCYPPVPEGLPRDIAKGGNTICGEWVPGNTWVIVPQSVAYHSPLNFKSPHTFIPERWLPGSGYESDRKDVLQPFSYGPRNCLGKNLAYHEMRIILAKMLWHFDLELCPESRDWKKQPSWTLWQKPPLWVKARPVIRD</sequence>
<evidence type="ECO:0000256" key="6">
    <source>
        <dbReference type="ARBA" id="ARBA00022723"/>
    </source>
</evidence>
<dbReference type="GO" id="GO:0005506">
    <property type="term" value="F:iron ion binding"/>
    <property type="evidence" value="ECO:0007669"/>
    <property type="project" value="InterPro"/>
</dbReference>
<dbReference type="InterPro" id="IPR036396">
    <property type="entry name" value="Cyt_P450_sf"/>
</dbReference>
<dbReference type="PANTHER" id="PTHR24305:SF210">
    <property type="entry name" value="CYTOCHROME P450 MONOOXYGENASE ASQL-RELATED"/>
    <property type="match status" value="1"/>
</dbReference>
<comment type="subcellular location">
    <subcellularLocation>
        <location evidence="2">Membrane</location>
        <topology evidence="2">Single-pass membrane protein</topology>
    </subcellularLocation>
</comment>
<gene>
    <name evidence="15" type="ORF">EV356DRAFT_510761</name>
</gene>
<evidence type="ECO:0000256" key="7">
    <source>
        <dbReference type="ARBA" id="ARBA00022989"/>
    </source>
</evidence>
<reference evidence="15" key="1">
    <citation type="journal article" date="2020" name="Stud. Mycol.">
        <title>101 Dothideomycetes genomes: a test case for predicting lifestyles and emergence of pathogens.</title>
        <authorList>
            <person name="Haridas S."/>
            <person name="Albert R."/>
            <person name="Binder M."/>
            <person name="Bloem J."/>
            <person name="Labutti K."/>
            <person name="Salamov A."/>
            <person name="Andreopoulos B."/>
            <person name="Baker S."/>
            <person name="Barry K."/>
            <person name="Bills G."/>
            <person name="Bluhm B."/>
            <person name="Cannon C."/>
            <person name="Castanera R."/>
            <person name="Culley D."/>
            <person name="Daum C."/>
            <person name="Ezra D."/>
            <person name="Gonzalez J."/>
            <person name="Henrissat B."/>
            <person name="Kuo A."/>
            <person name="Liang C."/>
            <person name="Lipzen A."/>
            <person name="Lutzoni F."/>
            <person name="Magnuson J."/>
            <person name="Mondo S."/>
            <person name="Nolan M."/>
            <person name="Ohm R."/>
            <person name="Pangilinan J."/>
            <person name="Park H.-J."/>
            <person name="Ramirez L."/>
            <person name="Alfaro M."/>
            <person name="Sun H."/>
            <person name="Tritt A."/>
            <person name="Yoshinaga Y."/>
            <person name="Zwiers L.-H."/>
            <person name="Turgeon B."/>
            <person name="Goodwin S."/>
            <person name="Spatafora J."/>
            <person name="Crous P."/>
            <person name="Grigoriev I."/>
        </authorList>
    </citation>
    <scope>NUCLEOTIDE SEQUENCE</scope>
    <source>
        <strain evidence="15">Tuck. ex Michener</strain>
    </source>
</reference>
<keyword evidence="5 14" id="KW-0812">Transmembrane</keyword>
<dbReference type="EMBL" id="ML991860">
    <property type="protein sequence ID" value="KAF2229563.1"/>
    <property type="molecule type" value="Genomic_DNA"/>
</dbReference>
<evidence type="ECO:0000313" key="15">
    <source>
        <dbReference type="EMBL" id="KAF2229563.1"/>
    </source>
</evidence>
<dbReference type="GO" id="GO:0020037">
    <property type="term" value="F:heme binding"/>
    <property type="evidence" value="ECO:0007669"/>
    <property type="project" value="InterPro"/>
</dbReference>
<keyword evidence="6 12" id="KW-0479">Metal-binding</keyword>
<accession>A0A6A6GW62</accession>
<keyword evidence="9 12" id="KW-0408">Iron</keyword>
<dbReference type="PRINTS" id="PR00463">
    <property type="entry name" value="EP450I"/>
</dbReference>
<dbReference type="Proteomes" id="UP000800092">
    <property type="component" value="Unassembled WGS sequence"/>
</dbReference>
<evidence type="ECO:0000313" key="16">
    <source>
        <dbReference type="Proteomes" id="UP000800092"/>
    </source>
</evidence>
<dbReference type="SUPFAM" id="SSF48264">
    <property type="entry name" value="Cytochrome P450"/>
    <property type="match status" value="1"/>
</dbReference>
<evidence type="ECO:0000256" key="14">
    <source>
        <dbReference type="SAM" id="Phobius"/>
    </source>
</evidence>
<dbReference type="InterPro" id="IPR017972">
    <property type="entry name" value="Cyt_P450_CS"/>
</dbReference>
<name>A0A6A6GW62_VIRVR</name>
<evidence type="ECO:0000256" key="3">
    <source>
        <dbReference type="ARBA" id="ARBA00010617"/>
    </source>
</evidence>
<protein>
    <submittedName>
        <fullName evidence="15">Cytochrome P450</fullName>
    </submittedName>
</protein>
<evidence type="ECO:0000256" key="5">
    <source>
        <dbReference type="ARBA" id="ARBA00022692"/>
    </source>
</evidence>
<dbReference type="GO" id="GO:0016020">
    <property type="term" value="C:membrane"/>
    <property type="evidence" value="ECO:0007669"/>
    <property type="project" value="UniProtKB-SubCell"/>
</dbReference>
<keyword evidence="4 12" id="KW-0349">Heme</keyword>
<dbReference type="PANTHER" id="PTHR24305">
    <property type="entry name" value="CYTOCHROME P450"/>
    <property type="match status" value="1"/>
</dbReference>
<dbReference type="FunFam" id="1.10.630.10:FF:000047">
    <property type="entry name" value="Cytochrome P450 monooxygenase"/>
    <property type="match status" value="1"/>
</dbReference>
<keyword evidence="11 14" id="KW-0472">Membrane</keyword>
<dbReference type="GO" id="GO:0004497">
    <property type="term" value="F:monooxygenase activity"/>
    <property type="evidence" value="ECO:0007669"/>
    <property type="project" value="UniProtKB-KW"/>
</dbReference>
<evidence type="ECO:0000256" key="11">
    <source>
        <dbReference type="ARBA" id="ARBA00023136"/>
    </source>
</evidence>
<organism evidence="15 16">
    <name type="scientific">Viridothelium virens</name>
    <name type="common">Speckled blister lichen</name>
    <name type="synonym">Trypethelium virens</name>
    <dbReference type="NCBI Taxonomy" id="1048519"/>
    <lineage>
        <taxon>Eukaryota</taxon>
        <taxon>Fungi</taxon>
        <taxon>Dikarya</taxon>
        <taxon>Ascomycota</taxon>
        <taxon>Pezizomycotina</taxon>
        <taxon>Dothideomycetes</taxon>
        <taxon>Dothideomycetes incertae sedis</taxon>
        <taxon>Trypetheliales</taxon>
        <taxon>Trypetheliaceae</taxon>
        <taxon>Viridothelium</taxon>
    </lineage>
</organism>
<keyword evidence="16" id="KW-1185">Reference proteome</keyword>
<dbReference type="Pfam" id="PF00067">
    <property type="entry name" value="p450"/>
    <property type="match status" value="1"/>
</dbReference>
<evidence type="ECO:0000256" key="8">
    <source>
        <dbReference type="ARBA" id="ARBA00023002"/>
    </source>
</evidence>
<evidence type="ECO:0000256" key="13">
    <source>
        <dbReference type="RuleBase" id="RU000461"/>
    </source>
</evidence>
<evidence type="ECO:0000256" key="4">
    <source>
        <dbReference type="ARBA" id="ARBA00022617"/>
    </source>
</evidence>
<dbReference type="Gene3D" id="1.10.630.10">
    <property type="entry name" value="Cytochrome P450"/>
    <property type="match status" value="1"/>
</dbReference>
<feature type="binding site" description="axial binding residue" evidence="12">
    <location>
        <position position="455"/>
    </location>
    <ligand>
        <name>heme</name>
        <dbReference type="ChEBI" id="CHEBI:30413"/>
    </ligand>
    <ligandPart>
        <name>Fe</name>
        <dbReference type="ChEBI" id="CHEBI:18248"/>
    </ligandPart>
</feature>